<dbReference type="PANTHER" id="PTHR46211:SF1">
    <property type="entry name" value="GLYCEROPHOSPHODIESTER PHOSPHODIESTERASE, CYTOPLASMIC"/>
    <property type="match status" value="1"/>
</dbReference>
<reference evidence="3" key="1">
    <citation type="journal article" date="2019" name="Int. J. Syst. Evol. Microbiol.">
        <title>The Global Catalogue of Microorganisms (GCM) 10K type strain sequencing project: providing services to taxonomists for standard genome sequencing and annotation.</title>
        <authorList>
            <consortium name="The Broad Institute Genomics Platform"/>
            <consortium name="The Broad Institute Genome Sequencing Center for Infectious Disease"/>
            <person name="Wu L."/>
            <person name="Ma J."/>
        </authorList>
    </citation>
    <scope>NUCLEOTIDE SEQUENCE [LARGE SCALE GENOMIC DNA]</scope>
    <source>
        <strain evidence="3">JCM 18472</strain>
    </source>
</reference>
<evidence type="ECO:0000313" key="3">
    <source>
        <dbReference type="Proteomes" id="UP001500074"/>
    </source>
</evidence>
<evidence type="ECO:0000313" key="2">
    <source>
        <dbReference type="EMBL" id="GAA5169476.1"/>
    </source>
</evidence>
<accession>A0ABP9QZD1</accession>
<protein>
    <submittedName>
        <fullName evidence="2">Glycerophosphodiester phosphodiesterase</fullName>
    </submittedName>
</protein>
<dbReference type="SUPFAM" id="SSF51695">
    <property type="entry name" value="PLC-like phosphodiesterases"/>
    <property type="match status" value="1"/>
</dbReference>
<gene>
    <name evidence="2" type="primary">ugpQ</name>
    <name evidence="2" type="ORF">GCM10023342_01520</name>
</gene>
<dbReference type="EMBL" id="BAABKI010000002">
    <property type="protein sequence ID" value="GAA5169476.1"/>
    <property type="molecule type" value="Genomic_DNA"/>
</dbReference>
<dbReference type="Gene3D" id="3.20.20.190">
    <property type="entry name" value="Phosphatidylinositol (PI) phosphodiesterase"/>
    <property type="match status" value="1"/>
</dbReference>
<proteinExistence type="predicted"/>
<dbReference type="PANTHER" id="PTHR46211">
    <property type="entry name" value="GLYCEROPHOSPHORYL DIESTER PHOSPHODIESTERASE"/>
    <property type="match status" value="1"/>
</dbReference>
<dbReference type="Pfam" id="PF03009">
    <property type="entry name" value="GDPD"/>
    <property type="match status" value="1"/>
</dbReference>
<organism evidence="2 3">
    <name type="scientific">Modicisalibacter zincidurans</name>
    <dbReference type="NCBI Taxonomy" id="1178777"/>
    <lineage>
        <taxon>Bacteria</taxon>
        <taxon>Pseudomonadati</taxon>
        <taxon>Pseudomonadota</taxon>
        <taxon>Gammaproteobacteria</taxon>
        <taxon>Oceanospirillales</taxon>
        <taxon>Halomonadaceae</taxon>
        <taxon>Modicisalibacter</taxon>
    </lineage>
</organism>
<sequence>MTASLHIKPMTHTEAEADDHAPPALIAHRGLSAHAPENTLAAVQAAHEAGCGWVELDVQLLGDGTPVIWHDSGLKRCAGVGGRLSRLDLAAARRLDAGRWFSPAFAGEGMATLDEMLALIERLGMGLNLEIKVGRGRDAEALVAAALPPTLQRLPSERLIVSSFDIRALRALRGMQPDARRLRLGLLYDRAPRTWLAQAEALDAYSLHVDWHRLKPALARSIAASPYRLLCYTVNERNVYQRLRAWGVDGAISDDPLRLDPEYARLASAD</sequence>
<dbReference type="PROSITE" id="PS51704">
    <property type="entry name" value="GP_PDE"/>
    <property type="match status" value="1"/>
</dbReference>
<dbReference type="InterPro" id="IPR017946">
    <property type="entry name" value="PLC-like_Pdiesterase_TIM-brl"/>
</dbReference>
<dbReference type="InterPro" id="IPR030395">
    <property type="entry name" value="GP_PDE_dom"/>
</dbReference>
<feature type="domain" description="GP-PDE" evidence="1">
    <location>
        <begin position="23"/>
        <end position="263"/>
    </location>
</feature>
<evidence type="ECO:0000259" key="1">
    <source>
        <dbReference type="PROSITE" id="PS51704"/>
    </source>
</evidence>
<name>A0ABP9QZD1_9GAMM</name>
<comment type="caution">
    <text evidence="2">The sequence shown here is derived from an EMBL/GenBank/DDBJ whole genome shotgun (WGS) entry which is preliminary data.</text>
</comment>
<keyword evidence="3" id="KW-1185">Reference proteome</keyword>
<dbReference type="Proteomes" id="UP001500074">
    <property type="component" value="Unassembled WGS sequence"/>
</dbReference>